<comment type="function">
    <text evidence="3 6">Part of a complex that catalyzes the reversible cleavage of acetyl-CoA, allowing growth on acetate as sole source of carbon and energy. Probably maintains the overall quaternary structure of the ACDS complex.</text>
</comment>
<dbReference type="EMBL" id="CP009528">
    <property type="protein sequence ID" value="AKB55757.1"/>
    <property type="molecule type" value="Genomic_DNA"/>
</dbReference>
<keyword evidence="9" id="KW-1185">Reference proteome</keyword>
<dbReference type="Pfam" id="PF03599">
    <property type="entry name" value="CdhD"/>
    <property type="match status" value="1"/>
</dbReference>
<dbReference type="PATRIC" id="fig|1434108.4.peg.3524"/>
<dbReference type="PANTHER" id="PTHR36214">
    <property type="match status" value="1"/>
</dbReference>
<protein>
    <recommendedName>
        <fullName evidence="6">Acetyl-CoA decarbonylase/synthase complex subunit delta</fullName>
        <shortName evidence="6">ACDS complex subunit delta</shortName>
    </recommendedName>
    <alternativeName>
        <fullName evidence="6">Corrinoid/iron-sulfur component small subunit</fullName>
    </alternativeName>
</protein>
<dbReference type="PANTHER" id="PTHR36214:SF5">
    <property type="entry name" value="ACETYL-COA DECARBONYLASE_SYNTHASE COMPLEX SUBUNIT DELTA"/>
    <property type="match status" value="1"/>
</dbReference>
<accession>A0A0E3QY46</accession>
<dbReference type="InterPro" id="IPR016041">
    <property type="entry name" value="Ac-CoA_synth_d_su_TIM-brl"/>
</dbReference>
<evidence type="ECO:0000256" key="2">
    <source>
        <dbReference type="ARBA" id="ARBA00022994"/>
    </source>
</evidence>
<dbReference type="GO" id="GO:0006730">
    <property type="term" value="P:one-carbon metabolic process"/>
    <property type="evidence" value="ECO:0007669"/>
    <property type="project" value="InterPro"/>
</dbReference>
<dbReference type="FunFam" id="3.20.20.20:FF:000009">
    <property type="entry name" value="Acetyl-CoA decarbonylase/synthase complex subunit delta"/>
    <property type="match status" value="1"/>
</dbReference>
<keyword evidence="2 6" id="KW-0484">Methanogenesis</keyword>
<dbReference type="HAMAP" id="MF_01135">
    <property type="entry name" value="CdhD"/>
    <property type="match status" value="1"/>
</dbReference>
<dbReference type="Proteomes" id="UP000033033">
    <property type="component" value="Chromosome"/>
</dbReference>
<dbReference type="HOGENOM" id="CLU_040403_0_0_2"/>
<evidence type="ECO:0000256" key="6">
    <source>
        <dbReference type="HAMAP-Rule" id="MF_01135"/>
    </source>
</evidence>
<evidence type="ECO:0000256" key="5">
    <source>
        <dbReference type="ARBA" id="ARBA00062657"/>
    </source>
</evidence>
<dbReference type="SUPFAM" id="SSF51717">
    <property type="entry name" value="Dihydropteroate synthetase-like"/>
    <property type="match status" value="1"/>
</dbReference>
<dbReference type="NCBIfam" id="TIGR00381">
    <property type="entry name" value="cdhD"/>
    <property type="match status" value="1"/>
</dbReference>
<evidence type="ECO:0000313" key="9">
    <source>
        <dbReference type="Proteomes" id="UP000033033"/>
    </source>
</evidence>
<dbReference type="InterPro" id="IPR051069">
    <property type="entry name" value="ACDS_complex_subunit"/>
</dbReference>
<evidence type="ECO:0000256" key="3">
    <source>
        <dbReference type="ARBA" id="ARBA00054556"/>
    </source>
</evidence>
<evidence type="ECO:0000256" key="1">
    <source>
        <dbReference type="ARBA" id="ARBA00004905"/>
    </source>
</evidence>
<feature type="domain" description="CO dehydrogenase/acetyl-CoA synthase delta subunit TIM barrel" evidence="7">
    <location>
        <begin position="165"/>
        <end position="415"/>
    </location>
</feature>
<reference evidence="8 9" key="1">
    <citation type="submission" date="2014-07" db="EMBL/GenBank/DDBJ databases">
        <title>Methanogenic archaea and the global carbon cycle.</title>
        <authorList>
            <person name="Henriksen J.R."/>
            <person name="Luke J."/>
            <person name="Reinhart S."/>
            <person name="Benedict M.N."/>
            <person name="Youngblut N.D."/>
            <person name="Metcalf M.E."/>
            <person name="Whitaker R.J."/>
            <person name="Metcalf W.W."/>
        </authorList>
    </citation>
    <scope>NUCLEOTIDE SEQUENCE [LARGE SCALE GENOMIC DNA]</scope>
    <source>
        <strain evidence="8 9">MS</strain>
    </source>
</reference>
<dbReference type="InterPro" id="IPR011005">
    <property type="entry name" value="Dihydropteroate_synth-like_sf"/>
</dbReference>
<gene>
    <name evidence="6" type="primary">cdhD</name>
    <name evidence="8" type="ORF">MSBRM_2759</name>
</gene>
<dbReference type="SMR" id="A0A0E3QY46"/>
<comment type="subunit">
    <text evidence="5 6">Heterodimer of delta and gamma chains. The ACDS complex is made up of alpha, epsilon, beta, gamma and delta chains with a probable stoichiometry of (alpha(2)epsilon(2))(4)-beta(8)-(gamma(1)delta(1))(8).</text>
</comment>
<proteinExistence type="inferred from homology"/>
<dbReference type="STRING" id="1434108.MSBRM_2759"/>
<comment type="similarity">
    <text evidence="4 6">Belongs to the CdhD family.</text>
</comment>
<name>A0A0E3QY46_METBA</name>
<dbReference type="KEGG" id="mby:MSBRM_2759"/>
<sequence>MKYGAGFASAPNYSFHKGKNLEVKSVLFLYLSNSSKRKIYGKGEVYMAKKAKLSEMTDMFKDMDILSLEGVTIEGDVEIELNGLGGGFDPMLAALLGQENAVLAQHFARLASMFGVPVGIGAPAGVPAAAPAVSPALAAPKLKDLIPAKFDFENIAEWANQIQEVPIGNTSADGGSRGKRVMLGGEKALPFFPDAVMPNRNQVTIDVFDMRIGLAKAVKVNYDEVMDSPGEWAKKNVEKFNADMITIHLISTDPLIKDTPAKEAAKTVEEVLQAVDVPIAIGGSGNPQKDPEVLAKAAEVAEGERCLIASASLNLDYAKIAEAALKYDHDVLSWTQLDMNSQKELNRKLMKQCNVPRDRIIMDPTTAALGYGLDYAYTNMERIRLAALMGDDELTFPMSSGTTNAWGARESWMVSSPLKEDSDWGPREYRGPIWEIITGLSLAIAGNDLFMMMHPTSVAVLKQITQTLFGSIEAEPVDIANWIGAEV</sequence>
<dbReference type="AlphaFoldDB" id="A0A0E3QY46"/>
<evidence type="ECO:0000259" key="7">
    <source>
        <dbReference type="Pfam" id="PF03599"/>
    </source>
</evidence>
<dbReference type="UniPathway" id="UPA00642"/>
<organism evidence="8 9">
    <name type="scientific">Methanosarcina barkeri MS</name>
    <dbReference type="NCBI Taxonomy" id="1434108"/>
    <lineage>
        <taxon>Archaea</taxon>
        <taxon>Methanobacteriati</taxon>
        <taxon>Methanobacteriota</taxon>
        <taxon>Stenosarchaea group</taxon>
        <taxon>Methanomicrobia</taxon>
        <taxon>Methanosarcinales</taxon>
        <taxon>Methanosarcinaceae</taxon>
        <taxon>Methanosarcina</taxon>
    </lineage>
</organism>
<dbReference type="GO" id="GO:0043885">
    <property type="term" value="F:anaerobic carbon-monoxide dehydrogenase activity"/>
    <property type="evidence" value="ECO:0007669"/>
    <property type="project" value="UniProtKB-ARBA"/>
</dbReference>
<evidence type="ECO:0000313" key="8">
    <source>
        <dbReference type="EMBL" id="AKB55757.1"/>
    </source>
</evidence>
<dbReference type="NCBIfam" id="NF003375">
    <property type="entry name" value="PRK04452.1-1"/>
    <property type="match status" value="1"/>
</dbReference>
<dbReference type="InterPro" id="IPR004486">
    <property type="entry name" value="CO_DH/Ac-CoA_synth_dsu"/>
</dbReference>
<comment type="pathway">
    <text evidence="1 6">One-carbon metabolism; methanogenesis from acetate.</text>
</comment>
<evidence type="ECO:0000256" key="4">
    <source>
        <dbReference type="ARBA" id="ARBA00061705"/>
    </source>
</evidence>
<dbReference type="Gene3D" id="3.20.20.20">
    <property type="entry name" value="Dihydropteroate synthase-like"/>
    <property type="match status" value="1"/>
</dbReference>
<dbReference type="GO" id="GO:0019385">
    <property type="term" value="P:methanogenesis, from acetate"/>
    <property type="evidence" value="ECO:0007669"/>
    <property type="project" value="UniProtKB-UniRule"/>
</dbReference>